<dbReference type="GO" id="GO:0005829">
    <property type="term" value="C:cytosol"/>
    <property type="evidence" value="ECO:0007669"/>
    <property type="project" value="TreeGrafter"/>
</dbReference>
<sequence>MRIPECKYTYQMGVEFMKTVPQGTYDAIMLDAFQNMDTIANCAKIFKGSVNYAWTTIPAYESGIMGFTLCTTEGRHQSTLNIPSIS</sequence>
<evidence type="ECO:0000313" key="1">
    <source>
        <dbReference type="EMBL" id="KAI5329851.1"/>
    </source>
</evidence>
<name>A0A5E4EQ12_PRUDU</name>
<keyword evidence="4" id="KW-1185">Reference proteome</keyword>
<dbReference type="GO" id="GO:0008295">
    <property type="term" value="P:spermidine biosynthetic process"/>
    <property type="evidence" value="ECO:0007669"/>
    <property type="project" value="TreeGrafter"/>
</dbReference>
<dbReference type="InParanoid" id="A0A5E4EQ12"/>
<evidence type="ECO:0000313" key="3">
    <source>
        <dbReference type="Proteomes" id="UP000327085"/>
    </source>
</evidence>
<dbReference type="Gene3D" id="3.40.50.150">
    <property type="entry name" value="Vaccinia Virus protein VP39"/>
    <property type="match status" value="1"/>
</dbReference>
<dbReference type="Gramene" id="VVA16929">
    <property type="protein sequence ID" value="VVA16929"/>
    <property type="gene ID" value="Prudul26B008695"/>
</dbReference>
<accession>A0A5E4EQ12</accession>
<dbReference type="PANTHER" id="PTHR11558">
    <property type="entry name" value="SPERMIDINE/SPERMINE SYNTHASE"/>
    <property type="match status" value="1"/>
</dbReference>
<dbReference type="InterPro" id="IPR029063">
    <property type="entry name" value="SAM-dependent_MTases_sf"/>
</dbReference>
<reference evidence="2" key="1">
    <citation type="submission" date="2019-07" db="EMBL/GenBank/DDBJ databases">
        <authorList>
            <person name="Alioto T."/>
            <person name="Alioto T."/>
            <person name="Gomez Garrido J."/>
        </authorList>
    </citation>
    <scope>NUCLEOTIDE SEQUENCE</scope>
</reference>
<gene>
    <name evidence="2" type="ORF">ALMOND_2B008695</name>
    <name evidence="1" type="ORF">L3X38_029248</name>
</gene>
<dbReference type="AlphaFoldDB" id="A0A5E4EQ12"/>
<dbReference type="EMBL" id="JAJFAZ020000005">
    <property type="protein sequence ID" value="KAI5329851.1"/>
    <property type="molecule type" value="Genomic_DNA"/>
</dbReference>
<evidence type="ECO:0000313" key="2">
    <source>
        <dbReference type="EMBL" id="VVA16929.1"/>
    </source>
</evidence>
<organism evidence="2 3">
    <name type="scientific">Prunus dulcis</name>
    <name type="common">Almond</name>
    <name type="synonym">Amygdalus dulcis</name>
    <dbReference type="NCBI Taxonomy" id="3755"/>
    <lineage>
        <taxon>Eukaryota</taxon>
        <taxon>Viridiplantae</taxon>
        <taxon>Streptophyta</taxon>
        <taxon>Embryophyta</taxon>
        <taxon>Tracheophyta</taxon>
        <taxon>Spermatophyta</taxon>
        <taxon>Magnoliopsida</taxon>
        <taxon>eudicotyledons</taxon>
        <taxon>Gunneridae</taxon>
        <taxon>Pentapetalae</taxon>
        <taxon>rosids</taxon>
        <taxon>fabids</taxon>
        <taxon>Rosales</taxon>
        <taxon>Rosaceae</taxon>
        <taxon>Amygdaloideae</taxon>
        <taxon>Amygdaleae</taxon>
        <taxon>Prunus</taxon>
    </lineage>
</organism>
<evidence type="ECO:0000313" key="4">
    <source>
        <dbReference type="Proteomes" id="UP001054821"/>
    </source>
</evidence>
<dbReference type="Proteomes" id="UP001054821">
    <property type="component" value="Chromosome 5"/>
</dbReference>
<reference evidence="1 4" key="3">
    <citation type="journal article" date="2022" name="G3 (Bethesda)">
        <title>Whole-genome sequence and methylome profiling of the almond [Prunus dulcis (Mill.) D.A. Webb] cultivar 'Nonpareil'.</title>
        <authorList>
            <person name="D'Amico-Willman K.M."/>
            <person name="Ouma W.Z."/>
            <person name="Meulia T."/>
            <person name="Sideli G.M."/>
            <person name="Gradziel T.M."/>
            <person name="Fresnedo-Ramirez J."/>
        </authorList>
    </citation>
    <scope>NUCLEOTIDE SEQUENCE [LARGE SCALE GENOMIC DNA]</scope>
    <source>
        <strain evidence="1">Clone GOH B32 T37-40</strain>
    </source>
</reference>
<dbReference type="InterPro" id="IPR001045">
    <property type="entry name" value="Spermi_synthase"/>
</dbReference>
<dbReference type="Pfam" id="PF01564">
    <property type="entry name" value="Spermine_synth"/>
    <property type="match status" value="1"/>
</dbReference>
<dbReference type="PANTHER" id="PTHR11558:SF28">
    <property type="entry name" value="SPERMIDINE SYNTHASE 2-LIKE"/>
    <property type="match status" value="1"/>
</dbReference>
<dbReference type="GO" id="GO:0004766">
    <property type="term" value="F:spermidine synthase activity"/>
    <property type="evidence" value="ECO:0007669"/>
    <property type="project" value="TreeGrafter"/>
</dbReference>
<protein>
    <submittedName>
        <fullName evidence="2">PREDICTED: spermidine synthase</fullName>
    </submittedName>
</protein>
<dbReference type="EMBL" id="CABIKO010000022">
    <property type="protein sequence ID" value="VVA16929.1"/>
    <property type="molecule type" value="Genomic_DNA"/>
</dbReference>
<reference evidence="3" key="2">
    <citation type="journal article" date="2020" name="Plant J.">
        <title>Transposons played a major role in the diversification between the closely related almond and peach genomes: results from the almond genome sequence.</title>
        <authorList>
            <person name="Alioto T."/>
            <person name="Alexiou K.G."/>
            <person name="Bardil A."/>
            <person name="Barteri F."/>
            <person name="Castanera R."/>
            <person name="Cruz F."/>
            <person name="Dhingra A."/>
            <person name="Duval H."/>
            <person name="Fernandez I Marti A."/>
            <person name="Frias L."/>
            <person name="Galan B."/>
            <person name="Garcia J.L."/>
            <person name="Howad W."/>
            <person name="Gomez-Garrido J."/>
            <person name="Gut M."/>
            <person name="Julca I."/>
            <person name="Morata J."/>
            <person name="Puigdomenech P."/>
            <person name="Ribeca P."/>
            <person name="Rubio Cabetas M.J."/>
            <person name="Vlasova A."/>
            <person name="Wirthensohn M."/>
            <person name="Garcia-Mas J."/>
            <person name="Gabaldon T."/>
            <person name="Casacuberta J.M."/>
            <person name="Arus P."/>
        </authorList>
    </citation>
    <scope>NUCLEOTIDE SEQUENCE [LARGE SCALE GENOMIC DNA]</scope>
    <source>
        <strain evidence="3">cv. Texas</strain>
    </source>
</reference>
<proteinExistence type="predicted"/>
<dbReference type="Proteomes" id="UP000327085">
    <property type="component" value="Chromosome 5"/>
</dbReference>